<dbReference type="PROSITE" id="PS51123">
    <property type="entry name" value="OMPA_2"/>
    <property type="match status" value="1"/>
</dbReference>
<dbReference type="Proteomes" id="UP001595818">
    <property type="component" value="Unassembled WGS sequence"/>
</dbReference>
<gene>
    <name evidence="3" type="ORF">ACFPFU_04005</name>
</gene>
<evidence type="ECO:0000313" key="3">
    <source>
        <dbReference type="EMBL" id="MFC4870837.1"/>
    </source>
</evidence>
<evidence type="ECO:0000259" key="2">
    <source>
        <dbReference type="PROSITE" id="PS51123"/>
    </source>
</evidence>
<comment type="caution">
    <text evidence="3">The sequence shown here is derived from an EMBL/GenBank/DDBJ whole genome shotgun (WGS) entry which is preliminary data.</text>
</comment>
<dbReference type="PANTHER" id="PTHR30329">
    <property type="entry name" value="STATOR ELEMENT OF FLAGELLAR MOTOR COMPLEX"/>
    <property type="match status" value="1"/>
</dbReference>
<name>A0ABV9SX60_9BACT</name>
<proteinExistence type="predicted"/>
<dbReference type="PANTHER" id="PTHR30329:SF21">
    <property type="entry name" value="LIPOPROTEIN YIAD-RELATED"/>
    <property type="match status" value="1"/>
</dbReference>
<keyword evidence="1" id="KW-0472">Membrane</keyword>
<accession>A0ABV9SX60</accession>
<dbReference type="InterPro" id="IPR050330">
    <property type="entry name" value="Bact_OuterMem_StrucFunc"/>
</dbReference>
<evidence type="ECO:0000313" key="4">
    <source>
        <dbReference type="Proteomes" id="UP001595818"/>
    </source>
</evidence>
<organism evidence="3 4">
    <name type="scientific">Negadavirga shengliensis</name>
    <dbReference type="NCBI Taxonomy" id="1389218"/>
    <lineage>
        <taxon>Bacteria</taxon>
        <taxon>Pseudomonadati</taxon>
        <taxon>Bacteroidota</taxon>
        <taxon>Cytophagia</taxon>
        <taxon>Cytophagales</taxon>
        <taxon>Cyclobacteriaceae</taxon>
        <taxon>Negadavirga</taxon>
    </lineage>
</organism>
<dbReference type="Pfam" id="PF07676">
    <property type="entry name" value="PD40"/>
    <property type="match status" value="1"/>
</dbReference>
<dbReference type="Pfam" id="PF00691">
    <property type="entry name" value="OmpA"/>
    <property type="match status" value="1"/>
</dbReference>
<reference evidence="4" key="1">
    <citation type="journal article" date="2019" name="Int. J. Syst. Evol. Microbiol.">
        <title>The Global Catalogue of Microorganisms (GCM) 10K type strain sequencing project: providing services to taxonomists for standard genome sequencing and annotation.</title>
        <authorList>
            <consortium name="The Broad Institute Genomics Platform"/>
            <consortium name="The Broad Institute Genome Sequencing Center for Infectious Disease"/>
            <person name="Wu L."/>
            <person name="Ma J."/>
        </authorList>
    </citation>
    <scope>NUCLEOTIDE SEQUENCE [LARGE SCALE GENOMIC DNA]</scope>
    <source>
        <strain evidence="4">CGMCC 4.7466</strain>
    </source>
</reference>
<evidence type="ECO:0000256" key="1">
    <source>
        <dbReference type="PROSITE-ProRule" id="PRU00473"/>
    </source>
</evidence>
<dbReference type="InterPro" id="IPR011659">
    <property type="entry name" value="WD40"/>
</dbReference>
<dbReference type="SUPFAM" id="SSF82171">
    <property type="entry name" value="DPP6 N-terminal domain-like"/>
    <property type="match status" value="1"/>
</dbReference>
<feature type="domain" description="OmpA-like" evidence="2">
    <location>
        <begin position="417"/>
        <end position="534"/>
    </location>
</feature>
<dbReference type="InterPro" id="IPR006665">
    <property type="entry name" value="OmpA-like"/>
</dbReference>
<dbReference type="InterPro" id="IPR036737">
    <property type="entry name" value="OmpA-like_sf"/>
</dbReference>
<dbReference type="EMBL" id="JBHSJJ010000002">
    <property type="protein sequence ID" value="MFC4870837.1"/>
    <property type="molecule type" value="Genomic_DNA"/>
</dbReference>
<dbReference type="RefSeq" id="WP_377061751.1">
    <property type="nucleotide sequence ID" value="NZ_JBHSJJ010000002.1"/>
</dbReference>
<dbReference type="SUPFAM" id="SSF103088">
    <property type="entry name" value="OmpA-like"/>
    <property type="match status" value="1"/>
</dbReference>
<keyword evidence="4" id="KW-1185">Reference proteome</keyword>
<protein>
    <submittedName>
        <fullName evidence="3">OmpA family protein</fullName>
    </submittedName>
</protein>
<sequence length="534" mass="59982">MRKASTVIGLAFCIFSPLYSQETFPLKMLNSTYDEHHPVVSAKGQLYFTRAFHPSNMGGQGDPGDIWLADLSAFGEFLAPQVVESLSTKGYDLLIGFVNSSTALVYHGDLNNKQVIYEYNWVGNDWKRTEEVAIPGFRVNGEHFSARLNASGDVLLLSMDSFGSYGNEDIYVCIKSDDGSWSRPRNLGPQINSLHQELSPFLSKDGEVLYFSSNGHGAETGKSIFFSRKKGDSWTEWETAQPLQNLNSDGMELHYVEDMGTGRAYFTSTQNSEGYGDIFYVGAEILPEIKETNRGVAYTSPFPEQMTEELDDETMPENPVEETVTEIPPVLPEEEDETEKFSVVDRESLSPVSYEWLVTDASGQPTPFKEDFHTLKKLIEGGERFEEITITSPGYLPYSLDPQKKDEWPLEVGLTMMEEGANLSLDQINFKRGSAELEEGYSYRYIIRLASYLSEHPNIKILLEGHTDNFGSVRLNKELSINRAAAVRDLMVENGVDFERIRVNGWGGTKPIASNQTAEGRAKNRRVEMVIIEK</sequence>
<dbReference type="Gene3D" id="3.30.1330.60">
    <property type="entry name" value="OmpA-like domain"/>
    <property type="match status" value="1"/>
</dbReference>
<dbReference type="CDD" id="cd07185">
    <property type="entry name" value="OmpA_C-like"/>
    <property type="match status" value="1"/>
</dbReference>